<dbReference type="Proteomes" id="UP000184204">
    <property type="component" value="Unassembled WGS sequence"/>
</dbReference>
<evidence type="ECO:0000313" key="13">
    <source>
        <dbReference type="Proteomes" id="UP000068026"/>
    </source>
</evidence>
<keyword evidence="5 10" id="KW-1133">Transmembrane helix</keyword>
<dbReference type="RefSeq" id="WP_066052637.1">
    <property type="nucleotide sequence ID" value="NZ_CP014223.1"/>
</dbReference>
<feature type="transmembrane region" description="Helical" evidence="10">
    <location>
        <begin position="111"/>
        <end position="139"/>
    </location>
</feature>
<dbReference type="EMBL" id="FQUA01000003">
    <property type="protein sequence ID" value="SHE53659.1"/>
    <property type="molecule type" value="Genomic_DNA"/>
</dbReference>
<protein>
    <recommendedName>
        <fullName evidence="10">Glycerol-3-phosphate acyltransferase</fullName>
    </recommendedName>
    <alternativeName>
        <fullName evidence="10">Acyl-PO4 G3P acyltransferase</fullName>
    </alternativeName>
    <alternativeName>
        <fullName evidence="10">Acyl-phosphate--glycerol-3-phosphate acyltransferase</fullName>
    </alternativeName>
    <alternativeName>
        <fullName evidence="10">G3P acyltransferase</fullName>
        <shortName evidence="10">GPAT</shortName>
        <ecNumber evidence="10">2.3.1.275</ecNumber>
    </alternativeName>
    <alternativeName>
        <fullName evidence="10">Lysophosphatidic acid synthase</fullName>
        <shortName evidence="10">LPA synthase</shortName>
    </alternativeName>
</protein>
<evidence type="ECO:0000313" key="14">
    <source>
        <dbReference type="Proteomes" id="UP000184204"/>
    </source>
</evidence>
<evidence type="ECO:0000313" key="11">
    <source>
        <dbReference type="EMBL" id="AMJ42201.1"/>
    </source>
</evidence>
<evidence type="ECO:0000256" key="5">
    <source>
        <dbReference type="ARBA" id="ARBA00022989"/>
    </source>
</evidence>
<proteinExistence type="inferred from homology"/>
<keyword evidence="8 10" id="KW-0594">Phospholipid biosynthesis</keyword>
<keyword evidence="7 10" id="KW-0472">Membrane</keyword>
<dbReference type="OrthoDB" id="9777124at2"/>
<keyword evidence="12" id="KW-0012">Acyltransferase</keyword>
<dbReference type="InterPro" id="IPR003811">
    <property type="entry name" value="G3P_acylTferase_PlsY"/>
</dbReference>
<dbReference type="EMBL" id="CP014223">
    <property type="protein sequence ID" value="AMJ42201.1"/>
    <property type="molecule type" value="Genomic_DNA"/>
</dbReference>
<comment type="catalytic activity">
    <reaction evidence="10">
        <text>an acyl phosphate + sn-glycerol 3-phosphate = a 1-acyl-sn-glycero-3-phosphate + phosphate</text>
        <dbReference type="Rhea" id="RHEA:34075"/>
        <dbReference type="ChEBI" id="CHEBI:43474"/>
        <dbReference type="ChEBI" id="CHEBI:57597"/>
        <dbReference type="ChEBI" id="CHEBI:57970"/>
        <dbReference type="ChEBI" id="CHEBI:59918"/>
        <dbReference type="EC" id="2.3.1.275"/>
    </reaction>
</comment>
<evidence type="ECO:0000256" key="1">
    <source>
        <dbReference type="ARBA" id="ARBA00022475"/>
    </source>
</evidence>
<keyword evidence="6 10" id="KW-0443">Lipid metabolism</keyword>
<comment type="similarity">
    <text evidence="10">Belongs to the PlsY family.</text>
</comment>
<dbReference type="HAMAP" id="MF_01043">
    <property type="entry name" value="PlsY"/>
    <property type="match status" value="1"/>
</dbReference>
<dbReference type="GO" id="GO:0005886">
    <property type="term" value="C:plasma membrane"/>
    <property type="evidence" value="ECO:0007669"/>
    <property type="project" value="UniProtKB-SubCell"/>
</dbReference>
<evidence type="ECO:0000256" key="6">
    <source>
        <dbReference type="ARBA" id="ARBA00023098"/>
    </source>
</evidence>
<sequence>MFRLISLLIGYFIGCISMGFIVGKLTKTDLRKKGSGNLGTTNALRVLGFRAGLATFLGDILKGVVAFFLCRLIFPDDSLLAGIYAGTGTILGHDFPFYLKFKGGKGIASTIGFVLSLTFVFSPFFGVITIAIGIMGVAFSGFISMGSILFSISIPISAYFLGMPTEAVVIFTALAVLATWLHRANIKRLISGTENKFTLHKNVQ</sequence>
<evidence type="ECO:0000256" key="7">
    <source>
        <dbReference type="ARBA" id="ARBA00023136"/>
    </source>
</evidence>
<dbReference type="NCBIfam" id="TIGR00023">
    <property type="entry name" value="glycerol-3-phosphate 1-O-acyltransferase PlsY"/>
    <property type="match status" value="1"/>
</dbReference>
<organism evidence="12 14">
    <name type="scientific">Anaerotignum propionicum DSM 1682</name>
    <dbReference type="NCBI Taxonomy" id="991789"/>
    <lineage>
        <taxon>Bacteria</taxon>
        <taxon>Bacillati</taxon>
        <taxon>Bacillota</taxon>
        <taxon>Clostridia</taxon>
        <taxon>Lachnospirales</taxon>
        <taxon>Anaerotignaceae</taxon>
        <taxon>Anaerotignum</taxon>
    </lineage>
</organism>
<evidence type="ECO:0000256" key="9">
    <source>
        <dbReference type="ARBA" id="ARBA00023264"/>
    </source>
</evidence>
<dbReference type="Pfam" id="PF02660">
    <property type="entry name" value="G3P_acyltransf"/>
    <property type="match status" value="1"/>
</dbReference>
<evidence type="ECO:0000256" key="2">
    <source>
        <dbReference type="ARBA" id="ARBA00022516"/>
    </source>
</evidence>
<reference evidence="12" key="3">
    <citation type="submission" date="2016-11" db="EMBL/GenBank/DDBJ databases">
        <authorList>
            <person name="Varghese N."/>
            <person name="Submissions S."/>
        </authorList>
    </citation>
    <scope>NUCLEOTIDE SEQUENCE</scope>
    <source>
        <strain evidence="12">DSM 1682</strain>
    </source>
</reference>
<evidence type="ECO:0000313" key="12">
    <source>
        <dbReference type="EMBL" id="SHE53659.1"/>
    </source>
</evidence>
<evidence type="ECO:0000256" key="8">
    <source>
        <dbReference type="ARBA" id="ARBA00023209"/>
    </source>
</evidence>
<dbReference type="PANTHER" id="PTHR30309:SF0">
    <property type="entry name" value="GLYCEROL-3-PHOSPHATE ACYLTRANSFERASE-RELATED"/>
    <property type="match status" value="1"/>
</dbReference>
<gene>
    <name evidence="10 11" type="primary">plsY</name>
    <name evidence="11" type="ORF">CPRO_26530</name>
    <name evidence="12" type="ORF">SAMN02745151_01018</name>
</gene>
<comment type="subcellular location">
    <subcellularLocation>
        <location evidence="10">Cell membrane</location>
        <topology evidence="10">Multi-pass membrane protein</topology>
    </subcellularLocation>
</comment>
<evidence type="ECO:0000256" key="10">
    <source>
        <dbReference type="HAMAP-Rule" id="MF_01043"/>
    </source>
</evidence>
<dbReference type="Proteomes" id="UP000068026">
    <property type="component" value="Chromosome"/>
</dbReference>
<name>A0A120MKG4_ANAPI</name>
<evidence type="ECO:0000256" key="4">
    <source>
        <dbReference type="ARBA" id="ARBA00022692"/>
    </source>
</evidence>
<comment type="pathway">
    <text evidence="10">Lipid metabolism; phospholipid metabolism.</text>
</comment>
<dbReference type="EC" id="2.3.1.275" evidence="10"/>
<feature type="transmembrane region" description="Helical" evidence="10">
    <location>
        <begin position="47"/>
        <end position="74"/>
    </location>
</feature>
<reference evidence="13" key="2">
    <citation type="submission" date="2016-01" db="EMBL/GenBank/DDBJ databases">
        <authorList>
            <person name="Poehlein A."/>
            <person name="Schlien K."/>
            <person name="Gottschalk G."/>
            <person name="Buckel W."/>
            <person name="Daniel R."/>
        </authorList>
    </citation>
    <scope>NUCLEOTIDE SEQUENCE [LARGE SCALE GENOMIC DNA]</scope>
    <source>
        <strain evidence="13">X2</strain>
    </source>
</reference>
<keyword evidence="13" id="KW-1185">Reference proteome</keyword>
<dbReference type="GO" id="GO:0043772">
    <property type="term" value="F:acyl-phosphate glycerol-3-phosphate acyltransferase activity"/>
    <property type="evidence" value="ECO:0007669"/>
    <property type="project" value="UniProtKB-UniRule"/>
</dbReference>
<reference evidence="14" key="4">
    <citation type="submission" date="2016-11" db="EMBL/GenBank/DDBJ databases">
        <authorList>
            <person name="Jaros S."/>
            <person name="Januszkiewicz K."/>
            <person name="Wedrychowicz H."/>
        </authorList>
    </citation>
    <scope>NUCLEOTIDE SEQUENCE [LARGE SCALE GENOMIC DNA]</scope>
    <source>
        <strain evidence="14">DSM 1682</strain>
    </source>
</reference>
<keyword evidence="1 10" id="KW-1003">Cell membrane</keyword>
<comment type="subunit">
    <text evidence="10">Probably interacts with PlsX.</text>
</comment>
<keyword evidence="4 10" id="KW-0812">Transmembrane</keyword>
<feature type="transmembrane region" description="Helical" evidence="10">
    <location>
        <begin position="6"/>
        <end position="26"/>
    </location>
</feature>
<dbReference type="GO" id="GO:0008654">
    <property type="term" value="P:phospholipid biosynthetic process"/>
    <property type="evidence" value="ECO:0007669"/>
    <property type="project" value="UniProtKB-UniRule"/>
</dbReference>
<dbReference type="SMART" id="SM01207">
    <property type="entry name" value="G3P_acyltransf"/>
    <property type="match status" value="1"/>
</dbReference>
<keyword evidence="2 10" id="KW-0444">Lipid biosynthesis</keyword>
<evidence type="ECO:0000256" key="3">
    <source>
        <dbReference type="ARBA" id="ARBA00022679"/>
    </source>
</evidence>
<keyword evidence="3 10" id="KW-0808">Transferase</keyword>
<dbReference type="AlphaFoldDB" id="A0A120MKG4"/>
<dbReference type="KEGG" id="cpro:CPRO_26530"/>
<reference evidence="11 13" key="1">
    <citation type="journal article" date="2016" name="Genome Announc.">
        <title>Complete Genome Sequence of the Amino Acid-Fermenting Clostridium propionicum X2 (DSM 1682).</title>
        <authorList>
            <person name="Poehlein A."/>
            <person name="Schlien K."/>
            <person name="Chowdhury N.P."/>
            <person name="Gottschalk G."/>
            <person name="Buckel W."/>
            <person name="Daniel R."/>
        </authorList>
    </citation>
    <scope>NUCLEOTIDE SEQUENCE [LARGE SCALE GENOMIC DNA]</scope>
    <source>
        <strain evidence="11 13">X2</strain>
    </source>
</reference>
<comment type="function">
    <text evidence="10">Catalyzes the transfer of an acyl group from acyl-phosphate (acyl-PO(4)) to glycerol-3-phosphate (G3P) to form lysophosphatidic acid (LPA). This enzyme utilizes acyl-phosphate as fatty acyl donor, but not acyl-CoA or acyl-ACP.</text>
</comment>
<accession>A0A120MKG4</accession>
<feature type="transmembrane region" description="Helical" evidence="10">
    <location>
        <begin position="159"/>
        <end position="181"/>
    </location>
</feature>
<dbReference type="PANTHER" id="PTHR30309">
    <property type="entry name" value="INNER MEMBRANE PROTEIN YGIH"/>
    <property type="match status" value="1"/>
</dbReference>
<keyword evidence="9 10" id="KW-1208">Phospholipid metabolism</keyword>